<dbReference type="SMART" id="SM00939">
    <property type="entry name" value="PepX_C"/>
    <property type="match status" value="1"/>
</dbReference>
<dbReference type="InterPro" id="IPR029058">
    <property type="entry name" value="AB_hydrolase_fold"/>
</dbReference>
<dbReference type="InterPro" id="IPR005674">
    <property type="entry name" value="CocE/Ser_esterase"/>
</dbReference>
<dbReference type="Gene3D" id="2.60.120.260">
    <property type="entry name" value="Galactose-binding domain-like"/>
    <property type="match status" value="1"/>
</dbReference>
<protein>
    <recommendedName>
        <fullName evidence="3">Xaa-Pro dipeptidyl-peptidase C-terminal domain-containing protein</fullName>
    </recommendedName>
</protein>
<reference evidence="4 5" key="1">
    <citation type="submission" date="2018-05" db="EMBL/GenBank/DDBJ databases">
        <title>Genomic Encyclopedia of Type Strains, Phase IV (KMG-IV): sequencing the most valuable type-strain genomes for metagenomic binning, comparative biology and taxonomic classification.</title>
        <authorList>
            <person name="Goeker M."/>
        </authorList>
    </citation>
    <scope>NUCLEOTIDE SEQUENCE [LARGE SCALE GENOMIC DNA]</scope>
    <source>
        <strain evidence="4 5">DSM 44704</strain>
    </source>
</reference>
<feature type="chain" id="PRO_5038622930" description="Xaa-Pro dipeptidyl-peptidase C-terminal domain-containing protein" evidence="2">
    <location>
        <begin position="21"/>
        <end position="675"/>
    </location>
</feature>
<dbReference type="Pfam" id="PF08530">
    <property type="entry name" value="PepX_C"/>
    <property type="match status" value="1"/>
</dbReference>
<organism evidence="4 5">
    <name type="scientific">Nocardia tenerifensis</name>
    <dbReference type="NCBI Taxonomy" id="228006"/>
    <lineage>
        <taxon>Bacteria</taxon>
        <taxon>Bacillati</taxon>
        <taxon>Actinomycetota</taxon>
        <taxon>Actinomycetes</taxon>
        <taxon>Mycobacteriales</taxon>
        <taxon>Nocardiaceae</taxon>
        <taxon>Nocardia</taxon>
    </lineage>
</organism>
<name>A0A318K1S1_9NOCA</name>
<dbReference type="OrthoDB" id="5240615at2"/>
<dbReference type="InterPro" id="IPR000383">
    <property type="entry name" value="Xaa-Pro-like_dom"/>
</dbReference>
<dbReference type="InterPro" id="IPR008979">
    <property type="entry name" value="Galactose-bd-like_sf"/>
</dbReference>
<evidence type="ECO:0000256" key="2">
    <source>
        <dbReference type="SAM" id="SignalP"/>
    </source>
</evidence>
<comment type="caution">
    <text evidence="4">The sequence shown here is derived from an EMBL/GenBank/DDBJ whole genome shotgun (WGS) entry which is preliminary data.</text>
</comment>
<feature type="signal peptide" evidence="2">
    <location>
        <begin position="1"/>
        <end position="20"/>
    </location>
</feature>
<dbReference type="SUPFAM" id="SSF53474">
    <property type="entry name" value="alpha/beta-Hydrolases"/>
    <property type="match status" value="1"/>
</dbReference>
<evidence type="ECO:0000259" key="3">
    <source>
        <dbReference type="SMART" id="SM00939"/>
    </source>
</evidence>
<keyword evidence="5" id="KW-1185">Reference proteome</keyword>
<proteinExistence type="predicted"/>
<dbReference type="NCBIfam" id="TIGR00976">
    <property type="entry name" value="CocE_NonD"/>
    <property type="match status" value="1"/>
</dbReference>
<gene>
    <name evidence="4" type="ORF">DFR70_109297</name>
</gene>
<dbReference type="AlphaFoldDB" id="A0A318K1S1"/>
<dbReference type="Gene3D" id="3.40.50.1820">
    <property type="entry name" value="alpha/beta hydrolase"/>
    <property type="match status" value="1"/>
</dbReference>
<evidence type="ECO:0000313" key="4">
    <source>
        <dbReference type="EMBL" id="PXX61105.1"/>
    </source>
</evidence>
<evidence type="ECO:0000256" key="1">
    <source>
        <dbReference type="ARBA" id="ARBA00022801"/>
    </source>
</evidence>
<keyword evidence="2" id="KW-0732">Signal</keyword>
<dbReference type="EMBL" id="QJKF01000009">
    <property type="protein sequence ID" value="PXX61105.1"/>
    <property type="molecule type" value="Genomic_DNA"/>
</dbReference>
<dbReference type="InterPro" id="IPR013736">
    <property type="entry name" value="Xaa-Pro_dipept_C"/>
</dbReference>
<dbReference type="PANTHER" id="PTHR43056:SF10">
    <property type="entry name" value="COCE_NOND FAMILY, PUTATIVE (AFU_ORTHOLOGUE AFUA_7G00600)-RELATED"/>
    <property type="match status" value="1"/>
</dbReference>
<dbReference type="Pfam" id="PF02129">
    <property type="entry name" value="Peptidase_S15"/>
    <property type="match status" value="1"/>
</dbReference>
<sequence length="675" mass="72444">MGVRYLIVLFTVCAAFFSAAPYPPVAQSVPDAGDAGAAWSAAYHEPPRYPNVYIDWDVPITMSDGTVLKANIYRPADASGAPIGEPTPTILNLTPYTKLVWNILDSAMSIPVVGDALLQLFRDFDLTGTPLDGLTDLTKAWGTGLPRNLTVDRNLIRSGYTQVVVDVRGTGFSQGVMEFFGEREQRDTLEVIDWTAEQPWSTGDIGMSGVSYSAVNQIQAADKQPPALKAIFPVVPGSDLLRDILAPGGALQVGFVPAWLIGVNASKLLPDLLSIAQGRLDWKWLADRAASPMTFFDMLFAALTVPEVDQLPDSVRALLDDHSPLRDGMLSHPDRIRTPTFIVGAWHDVFTNTEPVMYQRIPLPPGQKQLLMDNAYHINVGADFGEPGFPPRLDVLQRAWFDKWLKGIDNGIDGYGPVTSKQIGGGWTSTDQFPRAGVEYRRMYLSAESSGTAGASVHDGSLTATADFTPGRLTVAPGVTSICSNDTAVVTAGAASILSGCAKDARPHELNGLTFTSPPVIEPTLLSGPVNVHLNTVLDAVDGYWTATVNDVAPDGRSTVLATGQLTASLRAIDPDQSERSPNGDLTAPYLRLTLGSRQPVVPGVPTDLDIGLTSIDAVLHPGHRLRVDLFASNLPKGLPLMPMLIDSGLRPQHLELDPNAPSFVNVPIGGRPGW</sequence>
<evidence type="ECO:0000313" key="5">
    <source>
        <dbReference type="Proteomes" id="UP000247569"/>
    </source>
</evidence>
<accession>A0A318K1S1</accession>
<dbReference type="InterPro" id="IPR050585">
    <property type="entry name" value="Xaa-Pro_dipeptidyl-ppase/CocE"/>
</dbReference>
<dbReference type="RefSeq" id="WP_040741348.1">
    <property type="nucleotide sequence ID" value="NZ_QJKF01000009.1"/>
</dbReference>
<dbReference type="GO" id="GO:0008239">
    <property type="term" value="F:dipeptidyl-peptidase activity"/>
    <property type="evidence" value="ECO:0007669"/>
    <property type="project" value="InterPro"/>
</dbReference>
<dbReference type="PANTHER" id="PTHR43056">
    <property type="entry name" value="PEPTIDASE S9 PROLYL OLIGOPEPTIDASE"/>
    <property type="match status" value="1"/>
</dbReference>
<dbReference type="Proteomes" id="UP000247569">
    <property type="component" value="Unassembled WGS sequence"/>
</dbReference>
<dbReference type="SUPFAM" id="SSF49785">
    <property type="entry name" value="Galactose-binding domain-like"/>
    <property type="match status" value="1"/>
</dbReference>
<keyword evidence="1" id="KW-0378">Hydrolase</keyword>
<feature type="domain" description="Xaa-Pro dipeptidyl-peptidase C-terminal" evidence="3">
    <location>
        <begin position="398"/>
        <end position="666"/>
    </location>
</feature>